<evidence type="ECO:0000256" key="1">
    <source>
        <dbReference type="ARBA" id="ARBA00004141"/>
    </source>
</evidence>
<dbReference type="SMR" id="A0A482X0N9"/>
<comment type="caution">
    <text evidence="9">The sequence shown here is derived from an EMBL/GenBank/DDBJ whole genome shotgun (WGS) entry which is preliminary data.</text>
</comment>
<dbReference type="GO" id="GO:0000139">
    <property type="term" value="C:Golgi membrane"/>
    <property type="evidence" value="ECO:0007669"/>
    <property type="project" value="InterPro"/>
</dbReference>
<evidence type="ECO:0000313" key="9">
    <source>
        <dbReference type="EMBL" id="RZF39318.1"/>
    </source>
</evidence>
<dbReference type="InParanoid" id="A0A482X0N9"/>
<evidence type="ECO:0000256" key="6">
    <source>
        <dbReference type="ARBA" id="ARBA00023136"/>
    </source>
</evidence>
<dbReference type="FunCoup" id="A0A482X0N9">
    <property type="interactions" value="617"/>
</dbReference>
<dbReference type="PIRSF" id="PIRSF005799">
    <property type="entry name" value="UDP-gal_transpt"/>
    <property type="match status" value="1"/>
</dbReference>
<dbReference type="STRING" id="195883.A0A482X0N9"/>
<feature type="compositionally biased region" description="Basic residues" evidence="7">
    <location>
        <begin position="346"/>
        <end position="356"/>
    </location>
</feature>
<dbReference type="Proteomes" id="UP000291343">
    <property type="component" value="Unassembled WGS sequence"/>
</dbReference>
<reference evidence="9 10" key="1">
    <citation type="journal article" date="2017" name="Gigascience">
        <title>Genome sequence of the small brown planthopper, Laodelphax striatellus.</title>
        <authorList>
            <person name="Zhu J."/>
            <person name="Jiang F."/>
            <person name="Wang X."/>
            <person name="Yang P."/>
            <person name="Bao Y."/>
            <person name="Zhao W."/>
            <person name="Wang W."/>
            <person name="Lu H."/>
            <person name="Wang Q."/>
            <person name="Cui N."/>
            <person name="Li J."/>
            <person name="Chen X."/>
            <person name="Luo L."/>
            <person name="Yu J."/>
            <person name="Kang L."/>
            <person name="Cui F."/>
        </authorList>
    </citation>
    <scope>NUCLEOTIDE SEQUENCE [LARGE SCALE GENOMIC DNA]</scope>
    <source>
        <strain evidence="9">Lst14</strain>
    </source>
</reference>
<keyword evidence="5 8" id="KW-1133">Transmembrane helix</keyword>
<dbReference type="InterPro" id="IPR037185">
    <property type="entry name" value="EmrE-like"/>
</dbReference>
<evidence type="ECO:0000256" key="8">
    <source>
        <dbReference type="SAM" id="Phobius"/>
    </source>
</evidence>
<organism evidence="9 10">
    <name type="scientific">Laodelphax striatellus</name>
    <name type="common">Small brown planthopper</name>
    <name type="synonym">Delphax striatella</name>
    <dbReference type="NCBI Taxonomy" id="195883"/>
    <lineage>
        <taxon>Eukaryota</taxon>
        <taxon>Metazoa</taxon>
        <taxon>Ecdysozoa</taxon>
        <taxon>Arthropoda</taxon>
        <taxon>Hexapoda</taxon>
        <taxon>Insecta</taxon>
        <taxon>Pterygota</taxon>
        <taxon>Neoptera</taxon>
        <taxon>Paraneoptera</taxon>
        <taxon>Hemiptera</taxon>
        <taxon>Auchenorrhyncha</taxon>
        <taxon>Fulgoroidea</taxon>
        <taxon>Delphacidae</taxon>
        <taxon>Criomorphinae</taxon>
        <taxon>Laodelphax</taxon>
    </lineage>
</organism>
<feature type="transmembrane region" description="Helical" evidence="8">
    <location>
        <begin position="49"/>
        <end position="69"/>
    </location>
</feature>
<keyword evidence="3" id="KW-0762">Sugar transport</keyword>
<dbReference type="InterPro" id="IPR007271">
    <property type="entry name" value="Nuc_sug_transpt"/>
</dbReference>
<feature type="transmembrane region" description="Helical" evidence="8">
    <location>
        <begin position="262"/>
        <end position="280"/>
    </location>
</feature>
<dbReference type="GO" id="GO:0015165">
    <property type="term" value="F:pyrimidine nucleotide-sugar transmembrane transporter activity"/>
    <property type="evidence" value="ECO:0007669"/>
    <property type="project" value="InterPro"/>
</dbReference>
<name>A0A482X0N9_LAOST</name>
<dbReference type="PANTHER" id="PTHR10231">
    <property type="entry name" value="NUCLEOTIDE-SUGAR TRANSMEMBRANE TRANSPORTER"/>
    <property type="match status" value="1"/>
</dbReference>
<dbReference type="SUPFAM" id="SSF103481">
    <property type="entry name" value="Multidrug resistance efflux transporter EmrE"/>
    <property type="match status" value="1"/>
</dbReference>
<feature type="transmembrane region" description="Helical" evidence="8">
    <location>
        <begin position="17"/>
        <end position="37"/>
    </location>
</feature>
<evidence type="ECO:0000256" key="4">
    <source>
        <dbReference type="ARBA" id="ARBA00022692"/>
    </source>
</evidence>
<comment type="subcellular location">
    <subcellularLocation>
        <location evidence="1">Membrane</location>
        <topology evidence="1">Multi-pass membrane protein</topology>
    </subcellularLocation>
</comment>
<comment type="similarity">
    <text evidence="2">Belongs to the nucleotide-sugar transporter family. SLC35A subfamily.</text>
</comment>
<keyword evidence="4 8" id="KW-0812">Transmembrane</keyword>
<dbReference type="OrthoDB" id="419167at2759"/>
<evidence type="ECO:0000256" key="7">
    <source>
        <dbReference type="SAM" id="MobiDB-lite"/>
    </source>
</evidence>
<dbReference type="Pfam" id="PF04142">
    <property type="entry name" value="Nuc_sug_transp"/>
    <property type="match status" value="1"/>
</dbReference>
<evidence type="ECO:0000256" key="5">
    <source>
        <dbReference type="ARBA" id="ARBA00022989"/>
    </source>
</evidence>
<gene>
    <name evidence="9" type="ORF">LSTR_LSTR000839</name>
</gene>
<evidence type="ECO:0000313" key="10">
    <source>
        <dbReference type="Proteomes" id="UP000291343"/>
    </source>
</evidence>
<feature type="transmembrane region" description="Helical" evidence="8">
    <location>
        <begin position="225"/>
        <end position="242"/>
    </location>
</feature>
<evidence type="ECO:0000256" key="3">
    <source>
        <dbReference type="ARBA" id="ARBA00022597"/>
    </source>
</evidence>
<feature type="region of interest" description="Disordered" evidence="7">
    <location>
        <begin position="337"/>
        <end position="356"/>
    </location>
</feature>
<feature type="transmembrane region" description="Helical" evidence="8">
    <location>
        <begin position="184"/>
        <end position="205"/>
    </location>
</feature>
<evidence type="ECO:0000256" key="2">
    <source>
        <dbReference type="ARBA" id="ARBA00009976"/>
    </source>
</evidence>
<keyword evidence="6 8" id="KW-0472">Membrane</keyword>
<evidence type="ECO:0008006" key="11">
    <source>
        <dbReference type="Google" id="ProtNLM"/>
    </source>
</evidence>
<feature type="transmembrane region" description="Helical" evidence="8">
    <location>
        <begin position="81"/>
        <end position="104"/>
    </location>
</feature>
<sequence length="356" mass="39759">MFLKADYGELFPTKRSFAVFIAYMALFVNQGLLVTASQNESDNSYNYNTVLVVLITEAVKLVVSVCLYCKNNHPKSFCSDFLSNSNVMMLYFIPAFLYCLYNNLAFTNLSVFDPTSYFLLLQFRVVITAILFQIVFNKKLSKQQWFSLMMLTLGCIIKHIDLSGPSSSSTHEMESAQISKMTGVHLGINVLLIFVQVICSCLAGVYNEFILKKPGSEVNIFIQNTYMYIDSIVCNAAVLLYQGHISQVFSAEAINLVLKYKVLLVIINNAAIGIVTSFFLQSLNSIVKTFASALELIFTAILSWILFDIPIFTNTICAIILVSLAVIVYSQNPINNSKPSDETKSSHSKSKHLSVV</sequence>
<keyword evidence="10" id="KW-1185">Reference proteome</keyword>
<accession>A0A482X0N9</accession>
<feature type="transmembrane region" description="Helical" evidence="8">
    <location>
        <begin position="116"/>
        <end position="136"/>
    </location>
</feature>
<proteinExistence type="inferred from homology"/>
<feature type="transmembrane region" description="Helical" evidence="8">
    <location>
        <begin position="311"/>
        <end position="329"/>
    </location>
</feature>
<keyword evidence="3" id="KW-0813">Transport</keyword>
<protein>
    <recommendedName>
        <fullName evidence="11">UDP-galactose transporter senju</fullName>
    </recommendedName>
</protein>
<dbReference type="EMBL" id="QKKF02019844">
    <property type="protein sequence ID" value="RZF39318.1"/>
    <property type="molecule type" value="Genomic_DNA"/>
</dbReference>
<dbReference type="AlphaFoldDB" id="A0A482X0N9"/>